<feature type="repeat" description="ANK" evidence="3">
    <location>
        <begin position="65"/>
        <end position="97"/>
    </location>
</feature>
<dbReference type="PANTHER" id="PTHR24171:SF9">
    <property type="entry name" value="ANKYRIN REPEAT DOMAIN-CONTAINING PROTEIN 39"/>
    <property type="match status" value="1"/>
</dbReference>
<accession>A0AAV1JN94</accession>
<organism evidence="4 5">
    <name type="scientific">Leptosia nina</name>
    <dbReference type="NCBI Taxonomy" id="320188"/>
    <lineage>
        <taxon>Eukaryota</taxon>
        <taxon>Metazoa</taxon>
        <taxon>Ecdysozoa</taxon>
        <taxon>Arthropoda</taxon>
        <taxon>Hexapoda</taxon>
        <taxon>Insecta</taxon>
        <taxon>Pterygota</taxon>
        <taxon>Neoptera</taxon>
        <taxon>Endopterygota</taxon>
        <taxon>Lepidoptera</taxon>
        <taxon>Glossata</taxon>
        <taxon>Ditrysia</taxon>
        <taxon>Papilionoidea</taxon>
        <taxon>Pieridae</taxon>
        <taxon>Pierinae</taxon>
        <taxon>Leptosia</taxon>
    </lineage>
</organism>
<dbReference type="PANTHER" id="PTHR24171">
    <property type="entry name" value="ANKYRIN REPEAT DOMAIN-CONTAINING PROTEIN 39-RELATED"/>
    <property type="match status" value="1"/>
</dbReference>
<dbReference type="EMBL" id="CAVLEF010000040">
    <property type="protein sequence ID" value="CAK1549896.1"/>
    <property type="molecule type" value="Genomic_DNA"/>
</dbReference>
<name>A0AAV1JN94_9NEOP</name>
<dbReference type="Proteomes" id="UP001497472">
    <property type="component" value="Unassembled WGS sequence"/>
</dbReference>
<gene>
    <name evidence="4" type="ORF">LNINA_LOCUS9160</name>
</gene>
<feature type="repeat" description="ANK" evidence="3">
    <location>
        <begin position="99"/>
        <end position="131"/>
    </location>
</feature>
<sequence>MEHKDICNHSCHVTSINKSVCQTLSEMDWERGIWNAAYSGDRERVVQLIQKSRNVVDTVNALDNAGYSALHYAARNGHVEVCQILIKKGASLNVQTKSGKATPLHKAVATGKNSTVKFLIESGAKLDILDDDGKSLLHKAVEYNHMDLVDILIKACPALESIKNNKGLLPSEYN</sequence>
<dbReference type="Pfam" id="PF12796">
    <property type="entry name" value="Ank_2"/>
    <property type="match status" value="2"/>
</dbReference>
<dbReference type="InterPro" id="IPR036770">
    <property type="entry name" value="Ankyrin_rpt-contain_sf"/>
</dbReference>
<dbReference type="PROSITE" id="PS50088">
    <property type="entry name" value="ANK_REPEAT"/>
    <property type="match status" value="3"/>
</dbReference>
<dbReference type="InterPro" id="IPR002110">
    <property type="entry name" value="Ankyrin_rpt"/>
</dbReference>
<proteinExistence type="predicted"/>
<keyword evidence="1" id="KW-0677">Repeat</keyword>
<evidence type="ECO:0000313" key="4">
    <source>
        <dbReference type="EMBL" id="CAK1549896.1"/>
    </source>
</evidence>
<dbReference type="AlphaFoldDB" id="A0AAV1JN94"/>
<evidence type="ECO:0000256" key="2">
    <source>
        <dbReference type="ARBA" id="ARBA00023043"/>
    </source>
</evidence>
<reference evidence="4 5" key="1">
    <citation type="submission" date="2023-11" db="EMBL/GenBank/DDBJ databases">
        <authorList>
            <person name="Okamura Y."/>
        </authorList>
    </citation>
    <scope>NUCLEOTIDE SEQUENCE [LARGE SCALE GENOMIC DNA]</scope>
</reference>
<keyword evidence="5" id="KW-1185">Reference proteome</keyword>
<feature type="repeat" description="ANK" evidence="3">
    <location>
        <begin position="132"/>
        <end position="154"/>
    </location>
</feature>
<evidence type="ECO:0000313" key="5">
    <source>
        <dbReference type="Proteomes" id="UP001497472"/>
    </source>
</evidence>
<evidence type="ECO:0008006" key="6">
    <source>
        <dbReference type="Google" id="ProtNLM"/>
    </source>
</evidence>
<evidence type="ECO:0000256" key="3">
    <source>
        <dbReference type="PROSITE-ProRule" id="PRU00023"/>
    </source>
</evidence>
<comment type="caution">
    <text evidence="4">The sequence shown here is derived from an EMBL/GenBank/DDBJ whole genome shotgun (WGS) entry which is preliminary data.</text>
</comment>
<dbReference type="SUPFAM" id="SSF48403">
    <property type="entry name" value="Ankyrin repeat"/>
    <property type="match status" value="1"/>
</dbReference>
<evidence type="ECO:0000256" key="1">
    <source>
        <dbReference type="ARBA" id="ARBA00022737"/>
    </source>
</evidence>
<keyword evidence="2 3" id="KW-0040">ANK repeat</keyword>
<dbReference type="Gene3D" id="1.25.40.20">
    <property type="entry name" value="Ankyrin repeat-containing domain"/>
    <property type="match status" value="1"/>
</dbReference>
<dbReference type="PRINTS" id="PR01415">
    <property type="entry name" value="ANKYRIN"/>
</dbReference>
<protein>
    <recommendedName>
        <fullName evidence="6">Ankyrin repeat domain-containing protein 39</fullName>
    </recommendedName>
</protein>
<dbReference type="SMART" id="SM00248">
    <property type="entry name" value="ANK"/>
    <property type="match status" value="4"/>
</dbReference>
<dbReference type="PROSITE" id="PS50297">
    <property type="entry name" value="ANK_REP_REGION"/>
    <property type="match status" value="3"/>
</dbReference>